<feature type="compositionally biased region" description="Polar residues" evidence="1">
    <location>
        <begin position="17"/>
        <end position="29"/>
    </location>
</feature>
<dbReference type="AlphaFoldDB" id="A0A6A5CC87"/>
<evidence type="ECO:0000256" key="1">
    <source>
        <dbReference type="SAM" id="MobiDB-lite"/>
    </source>
</evidence>
<dbReference type="InterPro" id="IPR015943">
    <property type="entry name" value="WD40/YVTN_repeat-like_dom_sf"/>
</dbReference>
<dbReference type="EMBL" id="VFQX01000007">
    <property type="protein sequence ID" value="KAF0983148.1"/>
    <property type="molecule type" value="Genomic_DNA"/>
</dbReference>
<reference evidence="2 3" key="1">
    <citation type="journal article" date="2019" name="Sci. Rep.">
        <title>Nanopore sequencing improves the draft genome of the human pathogenic amoeba Naegleria fowleri.</title>
        <authorList>
            <person name="Liechti N."/>
            <person name="Schurch N."/>
            <person name="Bruggmann R."/>
            <person name="Wittwer M."/>
        </authorList>
    </citation>
    <scope>NUCLEOTIDE SEQUENCE [LARGE SCALE GENOMIC DNA]</scope>
    <source>
        <strain evidence="2 3">ATCC 30894</strain>
    </source>
</reference>
<dbReference type="RefSeq" id="XP_044567861.1">
    <property type="nucleotide sequence ID" value="XM_044701501.1"/>
</dbReference>
<keyword evidence="3" id="KW-1185">Reference proteome</keyword>
<evidence type="ECO:0000313" key="3">
    <source>
        <dbReference type="Proteomes" id="UP000444721"/>
    </source>
</evidence>
<dbReference type="SUPFAM" id="SSF101898">
    <property type="entry name" value="NHL repeat"/>
    <property type="match status" value="1"/>
</dbReference>
<organism evidence="2 3">
    <name type="scientific">Naegleria fowleri</name>
    <name type="common">Brain eating amoeba</name>
    <dbReference type="NCBI Taxonomy" id="5763"/>
    <lineage>
        <taxon>Eukaryota</taxon>
        <taxon>Discoba</taxon>
        <taxon>Heterolobosea</taxon>
        <taxon>Tetramitia</taxon>
        <taxon>Eutetramitia</taxon>
        <taxon>Vahlkampfiidae</taxon>
        <taxon>Naegleria</taxon>
    </lineage>
</organism>
<accession>A0A6A5CC87</accession>
<comment type="caution">
    <text evidence="2">The sequence shown here is derived from an EMBL/GenBank/DDBJ whole genome shotgun (WGS) entry which is preliminary data.</text>
</comment>
<name>A0A6A5CC87_NAEFO</name>
<dbReference type="VEuPathDB" id="AmoebaDB:NF0123860"/>
<dbReference type="Proteomes" id="UP000444721">
    <property type="component" value="Unassembled WGS sequence"/>
</dbReference>
<dbReference type="VEuPathDB" id="AmoebaDB:FDP41_011126"/>
<gene>
    <name evidence="2" type="ORF">FDP41_011126</name>
</gene>
<dbReference type="Gene3D" id="2.130.10.10">
    <property type="entry name" value="YVTN repeat-like/Quinoprotein amine dehydrogenase"/>
    <property type="match status" value="1"/>
</dbReference>
<sequence>MSGSCLLGWFDPTRSSVKLDQNNNNNTTTKPHDDDEESVTLILKYFVEHDESSSLHDGEHHSDKNMLFEKLKDKMRRKSPQQGFSLNTFKLRALMGNSDQLLTTFQNTHELFLLMDDVPLSEPFDIKISYNHECILCTDCATHRIHFFDLHSKQFKFSISTPSSGPMFLCVEESYRDAFSDALFFDCKGDKSLHKYDLDGFLSNKRLYQNADSNIIESTTCKGKLWVLDDIKGITGISLLKFQSKLFIGTFDRSIKVLNSKTGMLLHVIPWDGLPLTIHYFAMDQHDYLAIGGWNKFGILCKKKLLQDDKQVGSQVGSHEGMEWCHLHKPFDLRDAFGSDQKILRKTYGTTMDPISHCLIVQSENSILFYNLFENTHLDWILHKKLEDDFKGPQGLCINERTGELLICERNGSRIRIYQ</sequence>
<protein>
    <submittedName>
        <fullName evidence="2">Uncharacterized protein</fullName>
    </submittedName>
</protein>
<feature type="region of interest" description="Disordered" evidence="1">
    <location>
        <begin position="17"/>
        <end position="36"/>
    </location>
</feature>
<proteinExistence type="predicted"/>
<dbReference type="GeneID" id="68118341"/>
<dbReference type="OrthoDB" id="10445100at2759"/>
<evidence type="ECO:0000313" key="2">
    <source>
        <dbReference type="EMBL" id="KAF0983148.1"/>
    </source>
</evidence>
<dbReference type="VEuPathDB" id="AmoebaDB:NfTy_017190"/>